<dbReference type="EMBL" id="LR796225">
    <property type="protein sequence ID" value="CAB4127906.1"/>
    <property type="molecule type" value="Genomic_DNA"/>
</dbReference>
<accession>A0A6J5L3K1</accession>
<name>A0A6J5L3K1_9CAUD</name>
<evidence type="ECO:0000256" key="1">
    <source>
        <dbReference type="SAM" id="Phobius"/>
    </source>
</evidence>
<keyword evidence="1" id="KW-0812">Transmembrane</keyword>
<evidence type="ECO:0000313" key="2">
    <source>
        <dbReference type="EMBL" id="CAB4127906.1"/>
    </source>
</evidence>
<keyword evidence="1" id="KW-1133">Transmembrane helix</keyword>
<protein>
    <submittedName>
        <fullName evidence="2">Uncharacterized protein</fullName>
    </submittedName>
</protein>
<proteinExistence type="predicted"/>
<gene>
    <name evidence="2" type="ORF">UFOVP106_14</name>
</gene>
<feature type="transmembrane region" description="Helical" evidence="1">
    <location>
        <begin position="6"/>
        <end position="28"/>
    </location>
</feature>
<sequence length="35" mass="4023">MNTLLIIFGLFLITFVVICFLMAIWALLEEMSNDS</sequence>
<organism evidence="2">
    <name type="scientific">uncultured Caudovirales phage</name>
    <dbReference type="NCBI Taxonomy" id="2100421"/>
    <lineage>
        <taxon>Viruses</taxon>
        <taxon>Duplodnaviria</taxon>
        <taxon>Heunggongvirae</taxon>
        <taxon>Uroviricota</taxon>
        <taxon>Caudoviricetes</taxon>
        <taxon>Peduoviridae</taxon>
        <taxon>Maltschvirus</taxon>
        <taxon>Maltschvirus maltsch</taxon>
    </lineage>
</organism>
<reference evidence="2" key="1">
    <citation type="submission" date="2020-04" db="EMBL/GenBank/DDBJ databases">
        <authorList>
            <person name="Chiriac C."/>
            <person name="Salcher M."/>
            <person name="Ghai R."/>
            <person name="Kavagutti S V."/>
        </authorList>
    </citation>
    <scope>NUCLEOTIDE SEQUENCE</scope>
</reference>
<keyword evidence="1" id="KW-0472">Membrane</keyword>